<reference evidence="9 10" key="1">
    <citation type="submission" date="2016-09" db="EMBL/GenBank/DDBJ databases">
        <title>Chromobacterium muskegensis sp. nov., an insecticidal bacterium isolated from Sphagnum bogs.</title>
        <authorList>
            <person name="Sparks M.E."/>
            <person name="Blackburn M.B."/>
            <person name="Gundersen-Rindal D.E."/>
            <person name="Mitchell A."/>
            <person name="Farrar R."/>
            <person name="Kuhar D."/>
        </authorList>
    </citation>
    <scope>NUCLEOTIDE SEQUENCE [LARGE SCALE GENOMIC DNA]</scope>
    <source>
        <strain evidence="9 10">37-2</strain>
    </source>
</reference>
<feature type="transmembrane region" description="Helical" evidence="8">
    <location>
        <begin position="33"/>
        <end position="53"/>
    </location>
</feature>
<feature type="transmembrane region" description="Helical" evidence="8">
    <location>
        <begin position="360"/>
        <end position="381"/>
    </location>
</feature>
<feature type="transmembrane region" description="Helical" evidence="8">
    <location>
        <begin position="401"/>
        <end position="420"/>
    </location>
</feature>
<keyword evidence="3 7" id="KW-0813">Transport</keyword>
<dbReference type="EMBL" id="MKCS01000004">
    <property type="protein sequence ID" value="OHX10471.1"/>
    <property type="molecule type" value="Genomic_DNA"/>
</dbReference>
<feature type="transmembrane region" description="Helical" evidence="8">
    <location>
        <begin position="302"/>
        <end position="319"/>
    </location>
</feature>
<proteinExistence type="inferred from homology"/>
<evidence type="ECO:0000256" key="8">
    <source>
        <dbReference type="SAM" id="Phobius"/>
    </source>
</evidence>
<keyword evidence="4 8" id="KW-0812">Transmembrane</keyword>
<comment type="subcellular location">
    <subcellularLocation>
        <location evidence="1">Membrane</location>
        <topology evidence="1">Multi-pass membrane protein</topology>
    </subcellularLocation>
</comment>
<organism evidence="9 10">
    <name type="scientific">Chromobacterium sphagni</name>
    <dbReference type="NCBI Taxonomy" id="1903179"/>
    <lineage>
        <taxon>Bacteria</taxon>
        <taxon>Pseudomonadati</taxon>
        <taxon>Pseudomonadota</taxon>
        <taxon>Betaproteobacteria</taxon>
        <taxon>Neisseriales</taxon>
        <taxon>Chromobacteriaceae</taxon>
        <taxon>Chromobacterium</taxon>
    </lineage>
</organism>
<feature type="transmembrane region" description="Helical" evidence="8">
    <location>
        <begin position="140"/>
        <end position="160"/>
    </location>
</feature>
<gene>
    <name evidence="9" type="ORF">BI347_22095</name>
</gene>
<feature type="transmembrane region" description="Helical" evidence="8">
    <location>
        <begin position="432"/>
        <end position="454"/>
    </location>
</feature>
<dbReference type="InterPro" id="IPR026030">
    <property type="entry name" value="Pur-cyt_permease_Fcy2/21/22"/>
</dbReference>
<dbReference type="CDD" id="cd11484">
    <property type="entry name" value="SLC-NCS1sbd_CobB-like"/>
    <property type="match status" value="1"/>
</dbReference>
<accession>A0A1S1WTA5</accession>
<feature type="transmembrane region" description="Helical" evidence="8">
    <location>
        <begin position="59"/>
        <end position="79"/>
    </location>
</feature>
<feature type="transmembrane region" description="Helical" evidence="8">
    <location>
        <begin position="272"/>
        <end position="295"/>
    </location>
</feature>
<dbReference type="RefSeq" id="WP_071117120.1">
    <property type="nucleotide sequence ID" value="NZ_MKCS01000004.1"/>
</dbReference>
<dbReference type="OrthoDB" id="9809167at2"/>
<evidence type="ECO:0000256" key="5">
    <source>
        <dbReference type="ARBA" id="ARBA00022989"/>
    </source>
</evidence>
<feature type="transmembrane region" description="Helical" evidence="8">
    <location>
        <begin position="172"/>
        <end position="194"/>
    </location>
</feature>
<evidence type="ECO:0000256" key="6">
    <source>
        <dbReference type="ARBA" id="ARBA00023136"/>
    </source>
</evidence>
<comment type="caution">
    <text evidence="9">The sequence shown here is derived from an EMBL/GenBank/DDBJ whole genome shotgun (WGS) entry which is preliminary data.</text>
</comment>
<evidence type="ECO:0000256" key="4">
    <source>
        <dbReference type="ARBA" id="ARBA00022692"/>
    </source>
</evidence>
<dbReference type="InterPro" id="IPR001248">
    <property type="entry name" value="Pur-cyt_permease"/>
</dbReference>
<name>A0A1S1WTA5_9NEIS</name>
<feature type="transmembrane region" description="Helical" evidence="8">
    <location>
        <begin position="200"/>
        <end position="221"/>
    </location>
</feature>
<dbReference type="GO" id="GO:0005886">
    <property type="term" value="C:plasma membrane"/>
    <property type="evidence" value="ECO:0007669"/>
    <property type="project" value="TreeGrafter"/>
</dbReference>
<dbReference type="AlphaFoldDB" id="A0A1S1WTA5"/>
<dbReference type="Proteomes" id="UP000180088">
    <property type="component" value="Unassembled WGS sequence"/>
</dbReference>
<keyword evidence="5 8" id="KW-1133">Transmembrane helix</keyword>
<protein>
    <submittedName>
        <fullName evidence="9">Sulfonate ABC transporter substrate-binding protein</fullName>
    </submittedName>
</protein>
<dbReference type="PIRSF" id="PIRSF002744">
    <property type="entry name" value="Pur-cyt_permease"/>
    <property type="match status" value="1"/>
</dbReference>
<evidence type="ECO:0000313" key="9">
    <source>
        <dbReference type="EMBL" id="OHX10471.1"/>
    </source>
</evidence>
<feature type="transmembrane region" description="Helical" evidence="8">
    <location>
        <begin position="241"/>
        <end position="266"/>
    </location>
</feature>
<evidence type="ECO:0000256" key="1">
    <source>
        <dbReference type="ARBA" id="ARBA00004141"/>
    </source>
</evidence>
<dbReference type="PANTHER" id="PTHR31806:SF1">
    <property type="entry name" value="PURINE-CYTOSINE PERMEASE FCY2-RELATED"/>
    <property type="match status" value="1"/>
</dbReference>
<feature type="transmembrane region" description="Helical" evidence="8">
    <location>
        <begin position="331"/>
        <end position="348"/>
    </location>
</feature>
<dbReference type="PANTHER" id="PTHR31806">
    <property type="entry name" value="PURINE-CYTOSINE PERMEASE FCY2-RELATED"/>
    <property type="match status" value="1"/>
</dbReference>
<evidence type="ECO:0000313" key="10">
    <source>
        <dbReference type="Proteomes" id="UP000180088"/>
    </source>
</evidence>
<evidence type="ECO:0000256" key="7">
    <source>
        <dbReference type="PIRNR" id="PIRNR002744"/>
    </source>
</evidence>
<dbReference type="GO" id="GO:0022857">
    <property type="term" value="F:transmembrane transporter activity"/>
    <property type="evidence" value="ECO:0007669"/>
    <property type="project" value="InterPro"/>
</dbReference>
<evidence type="ECO:0000256" key="2">
    <source>
        <dbReference type="ARBA" id="ARBA00008974"/>
    </source>
</evidence>
<sequence length="468" mass="48998">MPASRQKNPALIERRSIDFIPEDERHGRVFSQFTLWLAANLQITAVITGALAVVLGGDVFWSIIGLLLGQILGGTVMALHGAQGPRLGLPQMIASRAQFGVKGAMLPLALACVMYLGFNATGMVLSGQALGQLLGASDRAGIALFALTVMVAATLGYQAIHKLGRFASMLGLLAFLYLFVRLVEGTDLAALALAKKHFDPAAFLTAVSLSASWQIAFAPYVSDYSRYLPGATSPVRTALAIGLGSGLGAQIAMSLGVLVAAIGGAAFRGHEVAYFVGLGASGAIAAALFFCVAFGKVTISTLNAYGSFMCFSAIASSLGGRSANIGPLRRWATVAAMLLVSVCIAIVAQHSFLPLFKSFLLFLLAFFTPWSAINLVDFYLISGGKADPAALGDSQGRYAGYAWTGLAVYLAGILSQLPFIDCVFFTGSMAKALGGVDISWLVGWLASAALYWLLARQRTLEPAASKSS</sequence>
<evidence type="ECO:0000256" key="3">
    <source>
        <dbReference type="ARBA" id="ARBA00022448"/>
    </source>
</evidence>
<dbReference type="Pfam" id="PF02133">
    <property type="entry name" value="Transp_cyt_pur"/>
    <property type="match status" value="1"/>
</dbReference>
<feature type="transmembrane region" description="Helical" evidence="8">
    <location>
        <begin position="99"/>
        <end position="120"/>
    </location>
</feature>
<dbReference type="Gene3D" id="1.10.4160.10">
    <property type="entry name" value="Hydantoin permease"/>
    <property type="match status" value="1"/>
</dbReference>
<comment type="similarity">
    <text evidence="2 7">Belongs to the purine-cytosine permease (2.A.39) family.</text>
</comment>
<dbReference type="STRING" id="1903179.BI347_22095"/>
<keyword evidence="6 7" id="KW-0472">Membrane</keyword>